<organism evidence="2">
    <name type="scientific">Arthroderma gypseum (strain ATCC MYA-4604 / CBS 118893)</name>
    <name type="common">Microsporum gypseum</name>
    <dbReference type="NCBI Taxonomy" id="535722"/>
    <lineage>
        <taxon>Eukaryota</taxon>
        <taxon>Fungi</taxon>
        <taxon>Dikarya</taxon>
        <taxon>Ascomycota</taxon>
        <taxon>Pezizomycotina</taxon>
        <taxon>Eurotiomycetes</taxon>
        <taxon>Eurotiomycetidae</taxon>
        <taxon>Onygenales</taxon>
        <taxon>Arthrodermataceae</taxon>
        <taxon>Nannizzia</taxon>
    </lineage>
</organism>
<keyword evidence="2" id="KW-1185">Reference proteome</keyword>
<dbReference type="AlphaFoldDB" id="E4US02"/>
<dbReference type="HOGENOM" id="CLU_149539_0_0_1"/>
<dbReference type="VEuPathDB" id="FungiDB:MGYG_04264"/>
<reference evidence="2" key="1">
    <citation type="journal article" date="2012" name="MBio">
        <title>Comparative genome analysis of Trichophyton rubrum and related dermatophytes reveals candidate genes involved in infection.</title>
        <authorList>
            <person name="Martinez D.A."/>
            <person name="Oliver B.G."/>
            <person name="Graeser Y."/>
            <person name="Goldberg J.M."/>
            <person name="Li W."/>
            <person name="Martinez-Rossi N.M."/>
            <person name="Monod M."/>
            <person name="Shelest E."/>
            <person name="Barton R.C."/>
            <person name="Birch E."/>
            <person name="Brakhage A.A."/>
            <person name="Chen Z."/>
            <person name="Gurr S.J."/>
            <person name="Heiman D."/>
            <person name="Heitman J."/>
            <person name="Kosti I."/>
            <person name="Rossi A."/>
            <person name="Saif S."/>
            <person name="Samalova M."/>
            <person name="Saunders C.W."/>
            <person name="Shea T."/>
            <person name="Summerbell R.C."/>
            <person name="Xu J."/>
            <person name="Young S."/>
            <person name="Zeng Q."/>
            <person name="Birren B.W."/>
            <person name="Cuomo C.A."/>
            <person name="White T.C."/>
        </authorList>
    </citation>
    <scope>NUCLEOTIDE SEQUENCE [LARGE SCALE GENOMIC DNA]</scope>
    <source>
        <strain evidence="2">ATCC MYA-4604 / CBS 118893</strain>
    </source>
</reference>
<protein>
    <submittedName>
        <fullName evidence="1">Uncharacterized protein</fullName>
    </submittedName>
</protein>
<gene>
    <name evidence="1" type="ORF">MGYG_04264</name>
</gene>
<proteinExistence type="predicted"/>
<dbReference type="GeneID" id="10029377"/>
<accession>E4US02</accession>
<dbReference type="EMBL" id="DS989824">
    <property type="protein sequence ID" value="EFR01259.1"/>
    <property type="molecule type" value="Genomic_DNA"/>
</dbReference>
<dbReference type="InParanoid" id="E4US02"/>
<dbReference type="OrthoDB" id="4170318at2759"/>
<dbReference type="OMA" id="QLGSYYC"/>
<dbReference type="Proteomes" id="UP000002669">
    <property type="component" value="Unassembled WGS sequence"/>
</dbReference>
<evidence type="ECO:0000313" key="2">
    <source>
        <dbReference type="Proteomes" id="UP000002669"/>
    </source>
</evidence>
<name>E4US02_ARTGP</name>
<sequence length="125" mass="14388">MSPYASNIKIRYPERLLWEEFEDSKSYLDPDTESLPTPKFSASEYLRSSSPTPNFDSNRIYSSGYKKLLYPPSLSSSVLHGKHNSSKYLSDSHGYRCLRFGCGQLTQLGSYYCSTHYRANHQHMV</sequence>
<dbReference type="RefSeq" id="XP_003174089.1">
    <property type="nucleotide sequence ID" value="XM_003174041.1"/>
</dbReference>
<evidence type="ECO:0000313" key="1">
    <source>
        <dbReference type="EMBL" id="EFR01259.1"/>
    </source>
</evidence>
<dbReference type="eggNOG" id="ENOG502RQ0G">
    <property type="taxonomic scope" value="Eukaryota"/>
</dbReference>